<evidence type="ECO:0000256" key="2">
    <source>
        <dbReference type="ARBA" id="ARBA00022729"/>
    </source>
</evidence>
<keyword evidence="6" id="KW-1185">Reference proteome</keyword>
<proteinExistence type="predicted"/>
<evidence type="ECO:0000256" key="3">
    <source>
        <dbReference type="ARBA" id="ARBA00023136"/>
    </source>
</evidence>
<accession>A0A7K9I225</accession>
<dbReference type="InterPro" id="IPR013783">
    <property type="entry name" value="Ig-like_fold"/>
</dbReference>
<organism evidence="5 6">
    <name type="scientific">Bucco capensis</name>
    <name type="common">collared puffbird</name>
    <dbReference type="NCBI Taxonomy" id="135168"/>
    <lineage>
        <taxon>Eukaryota</taxon>
        <taxon>Metazoa</taxon>
        <taxon>Chordata</taxon>
        <taxon>Craniata</taxon>
        <taxon>Vertebrata</taxon>
        <taxon>Euteleostomi</taxon>
        <taxon>Archelosauria</taxon>
        <taxon>Archosauria</taxon>
        <taxon>Dinosauria</taxon>
        <taxon>Saurischia</taxon>
        <taxon>Theropoda</taxon>
        <taxon>Coelurosauria</taxon>
        <taxon>Aves</taxon>
        <taxon>Neognathae</taxon>
        <taxon>Neoaves</taxon>
        <taxon>Telluraves</taxon>
        <taxon>Coraciimorphae</taxon>
        <taxon>Piciformes</taxon>
        <taxon>Bucconidae</taxon>
        <taxon>Bucco</taxon>
    </lineage>
</organism>
<dbReference type="EMBL" id="VWZO01017246">
    <property type="protein sequence ID" value="NXH19726.1"/>
    <property type="molecule type" value="Genomic_DNA"/>
</dbReference>
<dbReference type="PANTHER" id="PTHR12080">
    <property type="entry name" value="SIGNALING LYMPHOCYTIC ACTIVATION MOLECULE"/>
    <property type="match status" value="1"/>
</dbReference>
<evidence type="ECO:0000313" key="6">
    <source>
        <dbReference type="Proteomes" id="UP000534107"/>
    </source>
</evidence>
<feature type="non-terminal residue" evidence="5">
    <location>
        <position position="173"/>
    </location>
</feature>
<dbReference type="PANTHER" id="PTHR12080:SF55">
    <property type="entry name" value="LYMPHOCYTE FUNCTION-ASSOCIATED ANTIGEN 3"/>
    <property type="match status" value="1"/>
</dbReference>
<sequence>EEPGKKQILLSYHNGTYSNNLEGRIHFHQLNFSLEILNTSRQDRQLYEYVVSKRSEEKVWQIQLEVYEAVLNPTIELLTWALTNDSCSLSLKCTAERGDNLSYSWDCCHSIPLELCFQQGSILHLSYLLPNSSITCSCRASNPVSSSITTFTSSQCSSKQGGKDLHLLIQLIL</sequence>
<feature type="non-terminal residue" evidence="5">
    <location>
        <position position="1"/>
    </location>
</feature>
<gene>
    <name evidence="5" type="primary">Slamf1</name>
    <name evidence="5" type="ORF">BUCCAP_R14751</name>
</gene>
<dbReference type="OrthoDB" id="8963224at2759"/>
<dbReference type="InterPro" id="IPR015631">
    <property type="entry name" value="CD2/SLAM_rcpt"/>
</dbReference>
<dbReference type="AlphaFoldDB" id="A0A7K9I225"/>
<evidence type="ECO:0000256" key="4">
    <source>
        <dbReference type="ARBA" id="ARBA00023180"/>
    </source>
</evidence>
<evidence type="ECO:0000313" key="5">
    <source>
        <dbReference type="EMBL" id="NXH19726.1"/>
    </source>
</evidence>
<keyword evidence="3" id="KW-0472">Membrane</keyword>
<dbReference type="Gene3D" id="2.60.40.10">
    <property type="entry name" value="Immunoglobulins"/>
    <property type="match status" value="2"/>
</dbReference>
<dbReference type="GO" id="GO:0016020">
    <property type="term" value="C:membrane"/>
    <property type="evidence" value="ECO:0007669"/>
    <property type="project" value="UniProtKB-SubCell"/>
</dbReference>
<evidence type="ECO:0000256" key="1">
    <source>
        <dbReference type="ARBA" id="ARBA00004370"/>
    </source>
</evidence>
<comment type="caution">
    <text evidence="5">The sequence shown here is derived from an EMBL/GenBank/DDBJ whole genome shotgun (WGS) entry which is preliminary data.</text>
</comment>
<keyword evidence="2" id="KW-0732">Signal</keyword>
<keyword evidence="4" id="KW-0325">Glycoprotein</keyword>
<comment type="subcellular location">
    <subcellularLocation>
        <location evidence="1">Membrane</location>
    </subcellularLocation>
</comment>
<reference evidence="5 6" key="1">
    <citation type="submission" date="2019-09" db="EMBL/GenBank/DDBJ databases">
        <title>Bird 10,000 Genomes (B10K) Project - Family phase.</title>
        <authorList>
            <person name="Zhang G."/>
        </authorList>
    </citation>
    <scope>NUCLEOTIDE SEQUENCE [LARGE SCALE GENOMIC DNA]</scope>
    <source>
        <strain evidence="5">B10K-DU-001-16</strain>
        <tissue evidence="5">Muscle</tissue>
    </source>
</reference>
<name>A0A7K9I225_9PICI</name>
<protein>
    <submittedName>
        <fullName evidence="5">SLAF1 protein</fullName>
    </submittedName>
</protein>
<dbReference type="Proteomes" id="UP000534107">
    <property type="component" value="Unassembled WGS sequence"/>
</dbReference>